<evidence type="ECO:0000256" key="4">
    <source>
        <dbReference type="ARBA" id="ARBA00022759"/>
    </source>
</evidence>
<evidence type="ECO:0000256" key="1">
    <source>
        <dbReference type="ARBA" id="ARBA00022679"/>
    </source>
</evidence>
<evidence type="ECO:0000256" key="6">
    <source>
        <dbReference type="ARBA" id="ARBA00022918"/>
    </source>
</evidence>
<evidence type="ECO:0000313" key="8">
    <source>
        <dbReference type="EMBL" id="MBW0483938.1"/>
    </source>
</evidence>
<name>A0A9Q3GXH1_9BASI</name>
<evidence type="ECO:0000256" key="3">
    <source>
        <dbReference type="ARBA" id="ARBA00022722"/>
    </source>
</evidence>
<keyword evidence="9" id="KW-1185">Reference proteome</keyword>
<evidence type="ECO:0000313" key="9">
    <source>
        <dbReference type="Proteomes" id="UP000765509"/>
    </source>
</evidence>
<keyword evidence="4" id="KW-0255">Endonuclease</keyword>
<reference evidence="8" key="1">
    <citation type="submission" date="2021-03" db="EMBL/GenBank/DDBJ databases">
        <title>Draft genome sequence of rust myrtle Austropuccinia psidii MF-1, a brazilian biotype.</title>
        <authorList>
            <person name="Quecine M.C."/>
            <person name="Pachon D.M.R."/>
            <person name="Bonatelli M.L."/>
            <person name="Correr F.H."/>
            <person name="Franceschini L.M."/>
            <person name="Leite T.F."/>
            <person name="Margarido G.R.A."/>
            <person name="Almeida C.A."/>
            <person name="Ferrarezi J.A."/>
            <person name="Labate C.A."/>
        </authorList>
    </citation>
    <scope>NUCLEOTIDE SEQUENCE</scope>
    <source>
        <strain evidence="8">MF-1</strain>
    </source>
</reference>
<keyword evidence="3" id="KW-0540">Nuclease</keyword>
<dbReference type="InterPro" id="IPR041373">
    <property type="entry name" value="RT_RNaseH"/>
</dbReference>
<protein>
    <recommendedName>
        <fullName evidence="7">Reverse transcriptase RNase H-like domain-containing protein</fullName>
    </recommendedName>
</protein>
<dbReference type="GO" id="GO:0003964">
    <property type="term" value="F:RNA-directed DNA polymerase activity"/>
    <property type="evidence" value="ECO:0007669"/>
    <property type="project" value="UniProtKB-KW"/>
</dbReference>
<dbReference type="Pfam" id="PF17917">
    <property type="entry name" value="RT_RNaseH"/>
    <property type="match status" value="1"/>
</dbReference>
<feature type="domain" description="Reverse transcriptase RNase H-like" evidence="7">
    <location>
        <begin position="2"/>
        <end position="54"/>
    </location>
</feature>
<gene>
    <name evidence="8" type="ORF">O181_023653</name>
</gene>
<evidence type="ECO:0000259" key="7">
    <source>
        <dbReference type="Pfam" id="PF17917"/>
    </source>
</evidence>
<dbReference type="EMBL" id="AVOT02007444">
    <property type="protein sequence ID" value="MBW0483938.1"/>
    <property type="molecule type" value="Genomic_DNA"/>
</dbReference>
<evidence type="ECO:0000256" key="2">
    <source>
        <dbReference type="ARBA" id="ARBA00022695"/>
    </source>
</evidence>
<proteinExistence type="predicted"/>
<accession>A0A9Q3GXH1</accession>
<keyword evidence="5" id="KW-0378">Hydrolase</keyword>
<organism evidence="8 9">
    <name type="scientific">Austropuccinia psidii MF-1</name>
    <dbReference type="NCBI Taxonomy" id="1389203"/>
    <lineage>
        <taxon>Eukaryota</taxon>
        <taxon>Fungi</taxon>
        <taxon>Dikarya</taxon>
        <taxon>Basidiomycota</taxon>
        <taxon>Pucciniomycotina</taxon>
        <taxon>Pucciniomycetes</taxon>
        <taxon>Pucciniales</taxon>
        <taxon>Sphaerophragmiaceae</taxon>
        <taxon>Austropuccinia</taxon>
    </lineage>
</organism>
<dbReference type="GO" id="GO:0016787">
    <property type="term" value="F:hydrolase activity"/>
    <property type="evidence" value="ECO:0007669"/>
    <property type="project" value="UniProtKB-KW"/>
</dbReference>
<sequence length="120" mass="14282">MECLWLVWELEKLHYYLDGSVFEVINDCNMIKSLLKIKKPNRNLLRWQIAIQEYRVTMVIFHKAGKIHKNTDGLSRWELENTSDKSAYLPLEEEPQIPIQGIKITDFGTEFFDEVRESHK</sequence>
<dbReference type="OrthoDB" id="427924at2759"/>
<keyword evidence="1" id="KW-0808">Transferase</keyword>
<comment type="caution">
    <text evidence="8">The sequence shown here is derived from an EMBL/GenBank/DDBJ whole genome shotgun (WGS) entry which is preliminary data.</text>
</comment>
<dbReference type="Proteomes" id="UP000765509">
    <property type="component" value="Unassembled WGS sequence"/>
</dbReference>
<dbReference type="GO" id="GO:0004519">
    <property type="term" value="F:endonuclease activity"/>
    <property type="evidence" value="ECO:0007669"/>
    <property type="project" value="UniProtKB-KW"/>
</dbReference>
<keyword evidence="6" id="KW-0695">RNA-directed DNA polymerase</keyword>
<keyword evidence="2" id="KW-0548">Nucleotidyltransferase</keyword>
<dbReference type="AlphaFoldDB" id="A0A9Q3GXH1"/>
<evidence type="ECO:0000256" key="5">
    <source>
        <dbReference type="ARBA" id="ARBA00022801"/>
    </source>
</evidence>